<dbReference type="GO" id="GO:0008270">
    <property type="term" value="F:zinc ion binding"/>
    <property type="evidence" value="ECO:0007669"/>
    <property type="project" value="UniProtKB-KW"/>
</dbReference>
<keyword evidence="5" id="KW-1185">Reference proteome</keyword>
<evidence type="ECO:0000256" key="1">
    <source>
        <dbReference type="PROSITE-ProRule" id="PRU00325"/>
    </source>
</evidence>
<proteinExistence type="predicted"/>
<name>A0A5C3NLK7_9APHY</name>
<dbReference type="AlphaFoldDB" id="A0A5C3NLK7"/>
<evidence type="ECO:0000259" key="3">
    <source>
        <dbReference type="PROSITE" id="PS50966"/>
    </source>
</evidence>
<feature type="region of interest" description="Disordered" evidence="2">
    <location>
        <begin position="313"/>
        <end position="359"/>
    </location>
</feature>
<keyword evidence="1" id="KW-0863">Zinc-finger</keyword>
<sequence>MYTFCHHRGLAEAWGYLWTSWYSPQKWPLWARSPSERISRLRTTMTVEKHWQELKGDHLHHLLRPRIDQLTYILVHRVTPSCIARSGKLEDTYRLGRSRPLTTHQLYFKRAWKKLQQVTLSGRQYATDISRWTCNCGAQKFNAHHLCKHLVQAVREPDIKFWRDIYRRRTVPLYRHPALKRVDDITPLEPFQDADDGSITEGDDHVWLGDRGQLKTYTAGWEAPRSLVLYDRDDRSSSPIVYAPDDSEDEEEELKRKAEHLARRAKELREFADIIDQQLPLGNRIWISSMADRNVGKDVSLALQDIKHIEEKGRRRETTWARAGDREGQRRSRNTMGYQPRAVGSKSSAAAPDRASSGE</sequence>
<dbReference type="Proteomes" id="UP000308197">
    <property type="component" value="Unassembled WGS sequence"/>
</dbReference>
<reference evidence="4 5" key="1">
    <citation type="journal article" date="2019" name="Nat. Ecol. Evol.">
        <title>Megaphylogeny resolves global patterns of mushroom evolution.</title>
        <authorList>
            <person name="Varga T."/>
            <person name="Krizsan K."/>
            <person name="Foldi C."/>
            <person name="Dima B."/>
            <person name="Sanchez-Garcia M."/>
            <person name="Sanchez-Ramirez S."/>
            <person name="Szollosi G.J."/>
            <person name="Szarkandi J.G."/>
            <person name="Papp V."/>
            <person name="Albert L."/>
            <person name="Andreopoulos W."/>
            <person name="Angelini C."/>
            <person name="Antonin V."/>
            <person name="Barry K.W."/>
            <person name="Bougher N.L."/>
            <person name="Buchanan P."/>
            <person name="Buyck B."/>
            <person name="Bense V."/>
            <person name="Catcheside P."/>
            <person name="Chovatia M."/>
            <person name="Cooper J."/>
            <person name="Damon W."/>
            <person name="Desjardin D."/>
            <person name="Finy P."/>
            <person name="Geml J."/>
            <person name="Haridas S."/>
            <person name="Hughes K."/>
            <person name="Justo A."/>
            <person name="Karasinski D."/>
            <person name="Kautmanova I."/>
            <person name="Kiss B."/>
            <person name="Kocsube S."/>
            <person name="Kotiranta H."/>
            <person name="LaButti K.M."/>
            <person name="Lechner B.E."/>
            <person name="Liimatainen K."/>
            <person name="Lipzen A."/>
            <person name="Lukacs Z."/>
            <person name="Mihaltcheva S."/>
            <person name="Morgado L.N."/>
            <person name="Niskanen T."/>
            <person name="Noordeloos M.E."/>
            <person name="Ohm R.A."/>
            <person name="Ortiz-Santana B."/>
            <person name="Ovrebo C."/>
            <person name="Racz N."/>
            <person name="Riley R."/>
            <person name="Savchenko A."/>
            <person name="Shiryaev A."/>
            <person name="Soop K."/>
            <person name="Spirin V."/>
            <person name="Szebenyi C."/>
            <person name="Tomsovsky M."/>
            <person name="Tulloss R.E."/>
            <person name="Uehling J."/>
            <person name="Grigoriev I.V."/>
            <person name="Vagvolgyi C."/>
            <person name="Papp T."/>
            <person name="Martin F.M."/>
            <person name="Miettinen O."/>
            <person name="Hibbett D.S."/>
            <person name="Nagy L.G."/>
        </authorList>
    </citation>
    <scope>NUCLEOTIDE SEQUENCE [LARGE SCALE GENOMIC DNA]</scope>
    <source>
        <strain evidence="4 5">HHB13444</strain>
    </source>
</reference>
<keyword evidence="1" id="KW-0862">Zinc</keyword>
<dbReference type="InParanoid" id="A0A5C3NLK7"/>
<evidence type="ECO:0000313" key="5">
    <source>
        <dbReference type="Proteomes" id="UP000308197"/>
    </source>
</evidence>
<feature type="compositionally biased region" description="Basic and acidic residues" evidence="2">
    <location>
        <begin position="313"/>
        <end position="330"/>
    </location>
</feature>
<dbReference type="InterPro" id="IPR007527">
    <property type="entry name" value="Znf_SWIM"/>
</dbReference>
<keyword evidence="1" id="KW-0479">Metal-binding</keyword>
<evidence type="ECO:0000313" key="4">
    <source>
        <dbReference type="EMBL" id="TFK78601.1"/>
    </source>
</evidence>
<organism evidence="4 5">
    <name type="scientific">Polyporus arcularius HHB13444</name>
    <dbReference type="NCBI Taxonomy" id="1314778"/>
    <lineage>
        <taxon>Eukaryota</taxon>
        <taxon>Fungi</taxon>
        <taxon>Dikarya</taxon>
        <taxon>Basidiomycota</taxon>
        <taxon>Agaricomycotina</taxon>
        <taxon>Agaricomycetes</taxon>
        <taxon>Polyporales</taxon>
        <taxon>Polyporaceae</taxon>
        <taxon>Polyporus</taxon>
    </lineage>
</organism>
<gene>
    <name evidence="4" type="ORF">K466DRAFT_579342</name>
</gene>
<dbReference type="STRING" id="1314778.A0A5C3NLK7"/>
<feature type="domain" description="SWIM-type" evidence="3">
    <location>
        <begin position="125"/>
        <end position="158"/>
    </location>
</feature>
<protein>
    <recommendedName>
        <fullName evidence="3">SWIM-type domain-containing protein</fullName>
    </recommendedName>
</protein>
<dbReference type="PROSITE" id="PS50966">
    <property type="entry name" value="ZF_SWIM"/>
    <property type="match status" value="1"/>
</dbReference>
<evidence type="ECO:0000256" key="2">
    <source>
        <dbReference type="SAM" id="MobiDB-lite"/>
    </source>
</evidence>
<accession>A0A5C3NLK7</accession>
<dbReference type="EMBL" id="ML212435">
    <property type="protein sequence ID" value="TFK78601.1"/>
    <property type="molecule type" value="Genomic_DNA"/>
</dbReference>